<evidence type="ECO:0000313" key="2">
    <source>
        <dbReference type="EMBL" id="ROR32388.1"/>
    </source>
</evidence>
<dbReference type="EMBL" id="RJVI01000002">
    <property type="protein sequence ID" value="ROR32388.1"/>
    <property type="molecule type" value="Genomic_DNA"/>
</dbReference>
<reference evidence="2 3" key="1">
    <citation type="submission" date="2018-11" db="EMBL/GenBank/DDBJ databases">
        <title>Genomic Encyclopedia of Type Strains, Phase IV (KMG-IV): sequencing the most valuable type-strain genomes for metagenomic binning, comparative biology and taxonomic classification.</title>
        <authorList>
            <person name="Goeker M."/>
        </authorList>
    </citation>
    <scope>NUCLEOTIDE SEQUENCE [LARGE SCALE GENOMIC DNA]</scope>
    <source>
        <strain evidence="2 3">DSM 100275</strain>
    </source>
</reference>
<evidence type="ECO:0000256" key="1">
    <source>
        <dbReference type="SAM" id="Phobius"/>
    </source>
</evidence>
<sequence>MRVVLAVAVKELRDGLRDRWVLALTAVFLVFAVGIAFLGGAAAGTLGFQSLAATMASLASLGIFLIPLVALLQSYDAIVGEAERGTLLLLLSYPVSRTAFVLGKFWGAGAGLALATVVGFGLAGAVLGLAGAAPAGELAAAFARFIASALLLGAAFTAMGLLISVRARDKGRAAAMALVLWFVFVLVFDLALLGALVGGGGRMPGRLLGYLLLLNPADVFRVLNLAATEAGAAYAGVASVAVQAGLRPAVLAAALVAWTVLPLAGAVWSFRRRRL</sequence>
<proteinExistence type="predicted"/>
<dbReference type="RefSeq" id="WP_123401333.1">
    <property type="nucleotide sequence ID" value="NZ_RJVI01000002.1"/>
</dbReference>
<comment type="caution">
    <text evidence="2">The sequence shown here is derived from an EMBL/GenBank/DDBJ whole genome shotgun (WGS) entry which is preliminary data.</text>
</comment>
<feature type="transmembrane region" description="Helical" evidence="1">
    <location>
        <begin position="55"/>
        <end position="75"/>
    </location>
</feature>
<gene>
    <name evidence="2" type="ORF">EDC57_1588</name>
</gene>
<feature type="transmembrane region" description="Helical" evidence="1">
    <location>
        <begin position="248"/>
        <end position="270"/>
    </location>
</feature>
<dbReference type="Proteomes" id="UP000276634">
    <property type="component" value="Unassembled WGS sequence"/>
</dbReference>
<dbReference type="Pfam" id="PF12679">
    <property type="entry name" value="ABC2_membrane_2"/>
    <property type="match status" value="1"/>
</dbReference>
<dbReference type="OrthoDB" id="9805862at2"/>
<dbReference type="PANTHER" id="PTHR43471">
    <property type="entry name" value="ABC TRANSPORTER PERMEASE"/>
    <property type="match status" value="1"/>
</dbReference>
<keyword evidence="1" id="KW-0472">Membrane</keyword>
<dbReference type="GO" id="GO:0140359">
    <property type="term" value="F:ABC-type transporter activity"/>
    <property type="evidence" value="ECO:0007669"/>
    <property type="project" value="InterPro"/>
</dbReference>
<accession>A0A3N1Y1J0</accession>
<protein>
    <submittedName>
        <fullName evidence="2">Cu-processing system permease protein</fullName>
    </submittedName>
</protein>
<feature type="transmembrane region" description="Helical" evidence="1">
    <location>
        <begin position="173"/>
        <end position="198"/>
    </location>
</feature>
<feature type="transmembrane region" description="Helical" evidence="1">
    <location>
        <begin position="112"/>
        <end position="133"/>
    </location>
</feature>
<keyword evidence="1" id="KW-1133">Transmembrane helix</keyword>
<evidence type="ECO:0000313" key="3">
    <source>
        <dbReference type="Proteomes" id="UP000276634"/>
    </source>
</evidence>
<keyword evidence="1" id="KW-0812">Transmembrane</keyword>
<dbReference type="GO" id="GO:0005886">
    <property type="term" value="C:plasma membrane"/>
    <property type="evidence" value="ECO:0007669"/>
    <property type="project" value="UniProtKB-SubCell"/>
</dbReference>
<feature type="transmembrane region" description="Helical" evidence="1">
    <location>
        <begin position="145"/>
        <end position="167"/>
    </location>
</feature>
<dbReference type="PANTHER" id="PTHR43471:SF1">
    <property type="entry name" value="ABC TRANSPORTER PERMEASE PROTEIN NOSY-RELATED"/>
    <property type="match status" value="1"/>
</dbReference>
<dbReference type="AlphaFoldDB" id="A0A3N1Y1J0"/>
<feature type="transmembrane region" description="Helical" evidence="1">
    <location>
        <begin position="20"/>
        <end position="43"/>
    </location>
</feature>
<name>A0A3N1Y1J0_9GAMM</name>
<keyword evidence="3" id="KW-1185">Reference proteome</keyword>
<organism evidence="2 3">
    <name type="scientific">Inmirania thermothiophila</name>
    <dbReference type="NCBI Taxonomy" id="1750597"/>
    <lineage>
        <taxon>Bacteria</taxon>
        <taxon>Pseudomonadati</taxon>
        <taxon>Pseudomonadota</taxon>
        <taxon>Gammaproteobacteria</taxon>
        <taxon>Chromatiales</taxon>
        <taxon>Ectothiorhodospiraceae</taxon>
        <taxon>Inmirania</taxon>
    </lineage>
</organism>